<evidence type="ECO:0000313" key="1">
    <source>
        <dbReference type="EMBL" id="KAI4339293.1"/>
    </source>
</evidence>
<accession>A0ACB9NS33</accession>
<sequence length="145" mass="15945">MADFPPNLEDGESWLPSDIVREIQSTADKVEDGYPETFGDNAFSYHPVHVPGIAVSPFLVPVIIASAQGAVPVLLPILYHLLPGPFWVPDPCYVGNELSELPVLFSPFSIRFSRSWCSKAISSFPYLAKKNPDKLVASCLPERCV</sequence>
<gene>
    <name evidence="1" type="ORF">MLD38_024253</name>
</gene>
<proteinExistence type="predicted"/>
<comment type="caution">
    <text evidence="1">The sequence shown here is derived from an EMBL/GenBank/DDBJ whole genome shotgun (WGS) entry which is preliminary data.</text>
</comment>
<protein>
    <submittedName>
        <fullName evidence="1">Uncharacterized protein</fullName>
    </submittedName>
</protein>
<evidence type="ECO:0000313" key="2">
    <source>
        <dbReference type="Proteomes" id="UP001057402"/>
    </source>
</evidence>
<name>A0ACB9NS33_9MYRT</name>
<dbReference type="Proteomes" id="UP001057402">
    <property type="component" value="Chromosome 7"/>
</dbReference>
<dbReference type="EMBL" id="CM042886">
    <property type="protein sequence ID" value="KAI4339293.1"/>
    <property type="molecule type" value="Genomic_DNA"/>
</dbReference>
<organism evidence="1 2">
    <name type="scientific">Melastoma candidum</name>
    <dbReference type="NCBI Taxonomy" id="119954"/>
    <lineage>
        <taxon>Eukaryota</taxon>
        <taxon>Viridiplantae</taxon>
        <taxon>Streptophyta</taxon>
        <taxon>Embryophyta</taxon>
        <taxon>Tracheophyta</taxon>
        <taxon>Spermatophyta</taxon>
        <taxon>Magnoliopsida</taxon>
        <taxon>eudicotyledons</taxon>
        <taxon>Gunneridae</taxon>
        <taxon>Pentapetalae</taxon>
        <taxon>rosids</taxon>
        <taxon>malvids</taxon>
        <taxon>Myrtales</taxon>
        <taxon>Melastomataceae</taxon>
        <taxon>Melastomatoideae</taxon>
        <taxon>Melastomateae</taxon>
        <taxon>Melastoma</taxon>
    </lineage>
</organism>
<reference evidence="2" key="1">
    <citation type="journal article" date="2023" name="Front. Plant Sci.">
        <title>Chromosomal-level genome assembly of Melastoma candidum provides insights into trichome evolution.</title>
        <authorList>
            <person name="Zhong Y."/>
            <person name="Wu W."/>
            <person name="Sun C."/>
            <person name="Zou P."/>
            <person name="Liu Y."/>
            <person name="Dai S."/>
            <person name="Zhou R."/>
        </authorList>
    </citation>
    <scope>NUCLEOTIDE SEQUENCE [LARGE SCALE GENOMIC DNA]</scope>
</reference>
<keyword evidence="2" id="KW-1185">Reference proteome</keyword>